<dbReference type="EMBL" id="JBBNAF010000012">
    <property type="protein sequence ID" value="KAK9092318.1"/>
    <property type="molecule type" value="Genomic_DNA"/>
</dbReference>
<feature type="transmembrane region" description="Helical" evidence="2">
    <location>
        <begin position="334"/>
        <end position="354"/>
    </location>
</feature>
<dbReference type="Proteomes" id="UP001420932">
    <property type="component" value="Unassembled WGS sequence"/>
</dbReference>
<evidence type="ECO:0000256" key="1">
    <source>
        <dbReference type="SAM" id="MobiDB-lite"/>
    </source>
</evidence>
<evidence type="ECO:0000313" key="3">
    <source>
        <dbReference type="EMBL" id="KAK9092318.1"/>
    </source>
</evidence>
<keyword evidence="2" id="KW-0812">Transmembrane</keyword>
<feature type="transmembrane region" description="Helical" evidence="2">
    <location>
        <begin position="196"/>
        <end position="223"/>
    </location>
</feature>
<organism evidence="3 4">
    <name type="scientific">Stephania yunnanensis</name>
    <dbReference type="NCBI Taxonomy" id="152371"/>
    <lineage>
        <taxon>Eukaryota</taxon>
        <taxon>Viridiplantae</taxon>
        <taxon>Streptophyta</taxon>
        <taxon>Embryophyta</taxon>
        <taxon>Tracheophyta</taxon>
        <taxon>Spermatophyta</taxon>
        <taxon>Magnoliopsida</taxon>
        <taxon>Ranunculales</taxon>
        <taxon>Menispermaceae</taxon>
        <taxon>Menispermoideae</taxon>
        <taxon>Cissampelideae</taxon>
        <taxon>Stephania</taxon>
    </lineage>
</organism>
<protein>
    <submittedName>
        <fullName evidence="3">Uncharacterized protein</fullName>
    </submittedName>
</protein>
<feature type="region of interest" description="Disordered" evidence="1">
    <location>
        <begin position="1"/>
        <end position="26"/>
    </location>
</feature>
<feature type="transmembrane region" description="Helical" evidence="2">
    <location>
        <begin position="284"/>
        <end position="309"/>
    </location>
</feature>
<sequence>MCPQNPNPFYSHSQNPHPPMSIPLISSPYLSRKSRLFPISRRSPAPQFHSLRTEELPKSQSRLNSSINFSQPIQTSVGLYPRRNLGFLVNVGTEPNCVDGEDRGESTMPSRFRYLTEEAPDRPLRWPWLVALGFLIYAWRTVLWELSNWTKAVQAIAKFMGYLFKLALAFVFHYIGDPITNLIRFIEISCYTVQDTYASIVASIPFGEFTVIILLTSAVLAIAETLAPESVRSQPYPLAFAGVVGFAAAIDLIPELVFWALLAGLFCFSFFFKKRDYVQSSLPVAAVLTAIGNPFVRFTAMTSYITLAISRHSQSQLPQEKLDGNESAAKNVGVPFPLVAAAAAIGIHVAAKWIRYR</sequence>
<keyword evidence="4" id="KW-1185">Reference proteome</keyword>
<feature type="transmembrane region" description="Helical" evidence="2">
    <location>
        <begin position="126"/>
        <end position="143"/>
    </location>
</feature>
<feature type="transmembrane region" description="Helical" evidence="2">
    <location>
        <begin position="235"/>
        <end position="250"/>
    </location>
</feature>
<reference evidence="3 4" key="1">
    <citation type="submission" date="2024-01" db="EMBL/GenBank/DDBJ databases">
        <title>Genome assemblies of Stephania.</title>
        <authorList>
            <person name="Yang L."/>
        </authorList>
    </citation>
    <scope>NUCLEOTIDE SEQUENCE [LARGE SCALE GENOMIC DNA]</scope>
    <source>
        <strain evidence="3">YNDBR</strain>
        <tissue evidence="3">Leaf</tissue>
    </source>
</reference>
<keyword evidence="2" id="KW-1133">Transmembrane helix</keyword>
<name>A0AAP0EMK0_9MAGN</name>
<accession>A0AAP0EMK0</accession>
<gene>
    <name evidence="3" type="ORF">Syun_027229</name>
</gene>
<evidence type="ECO:0000313" key="4">
    <source>
        <dbReference type="Proteomes" id="UP001420932"/>
    </source>
</evidence>
<feature type="transmembrane region" description="Helical" evidence="2">
    <location>
        <begin position="155"/>
        <end position="176"/>
    </location>
</feature>
<dbReference type="AlphaFoldDB" id="A0AAP0EMK0"/>
<keyword evidence="2" id="KW-0472">Membrane</keyword>
<proteinExistence type="predicted"/>
<evidence type="ECO:0000256" key="2">
    <source>
        <dbReference type="SAM" id="Phobius"/>
    </source>
</evidence>
<dbReference type="Pfam" id="PF25114">
    <property type="entry name" value="AtTam38"/>
    <property type="match status" value="1"/>
</dbReference>
<comment type="caution">
    <text evidence="3">The sequence shown here is derived from an EMBL/GenBank/DDBJ whole genome shotgun (WGS) entry which is preliminary data.</text>
</comment>
<dbReference type="InterPro" id="IPR056894">
    <property type="entry name" value="AtTam38"/>
</dbReference>